<dbReference type="PROSITE" id="PS50977">
    <property type="entry name" value="HTH_TETR_2"/>
    <property type="match status" value="1"/>
</dbReference>
<name>A0ABT0AG10_9SPHN</name>
<feature type="DNA-binding region" description="H-T-H motif" evidence="4">
    <location>
        <begin position="40"/>
        <end position="59"/>
    </location>
</feature>
<keyword evidence="1" id="KW-0805">Transcription regulation</keyword>
<keyword evidence="7" id="KW-1185">Reference proteome</keyword>
<dbReference type="PANTHER" id="PTHR30055">
    <property type="entry name" value="HTH-TYPE TRANSCRIPTIONAL REGULATOR RUTR"/>
    <property type="match status" value="1"/>
</dbReference>
<protein>
    <submittedName>
        <fullName evidence="6">TetR/AcrR family transcriptional regulator</fullName>
    </submittedName>
</protein>
<dbReference type="InterPro" id="IPR023772">
    <property type="entry name" value="DNA-bd_HTH_TetR-type_CS"/>
</dbReference>
<dbReference type="Proteomes" id="UP001162802">
    <property type="component" value="Unassembled WGS sequence"/>
</dbReference>
<dbReference type="InterPro" id="IPR001647">
    <property type="entry name" value="HTH_TetR"/>
</dbReference>
<evidence type="ECO:0000256" key="3">
    <source>
        <dbReference type="ARBA" id="ARBA00023163"/>
    </source>
</evidence>
<organism evidence="6 7">
    <name type="scientific">Novosphingobium mangrovi</name>
    <name type="common">ex Hu et al. 2023</name>
    <dbReference type="NCBI Taxonomy" id="2930094"/>
    <lineage>
        <taxon>Bacteria</taxon>
        <taxon>Pseudomonadati</taxon>
        <taxon>Pseudomonadota</taxon>
        <taxon>Alphaproteobacteria</taxon>
        <taxon>Sphingomonadales</taxon>
        <taxon>Sphingomonadaceae</taxon>
        <taxon>Novosphingobium</taxon>
    </lineage>
</organism>
<evidence type="ECO:0000256" key="2">
    <source>
        <dbReference type="ARBA" id="ARBA00023125"/>
    </source>
</evidence>
<dbReference type="SUPFAM" id="SSF46689">
    <property type="entry name" value="Homeodomain-like"/>
    <property type="match status" value="1"/>
</dbReference>
<dbReference type="PANTHER" id="PTHR30055:SF234">
    <property type="entry name" value="HTH-TYPE TRANSCRIPTIONAL REGULATOR BETI"/>
    <property type="match status" value="1"/>
</dbReference>
<dbReference type="InterPro" id="IPR009057">
    <property type="entry name" value="Homeodomain-like_sf"/>
</dbReference>
<gene>
    <name evidence="6" type="ORF">MTR65_15595</name>
</gene>
<comment type="caution">
    <text evidence="6">The sequence shown here is derived from an EMBL/GenBank/DDBJ whole genome shotgun (WGS) entry which is preliminary data.</text>
</comment>
<dbReference type="InterPro" id="IPR050109">
    <property type="entry name" value="HTH-type_TetR-like_transc_reg"/>
</dbReference>
<dbReference type="RefSeq" id="WP_243801791.1">
    <property type="nucleotide sequence ID" value="NZ_JALHAT010000033.1"/>
</dbReference>
<evidence type="ECO:0000313" key="6">
    <source>
        <dbReference type="EMBL" id="MCJ1962117.1"/>
    </source>
</evidence>
<evidence type="ECO:0000256" key="1">
    <source>
        <dbReference type="ARBA" id="ARBA00023015"/>
    </source>
</evidence>
<feature type="domain" description="HTH tetR-type" evidence="5">
    <location>
        <begin position="17"/>
        <end position="77"/>
    </location>
</feature>
<evidence type="ECO:0000256" key="4">
    <source>
        <dbReference type="PROSITE-ProRule" id="PRU00335"/>
    </source>
</evidence>
<dbReference type="PROSITE" id="PS01081">
    <property type="entry name" value="HTH_TETR_1"/>
    <property type="match status" value="1"/>
</dbReference>
<evidence type="ECO:0000313" key="7">
    <source>
        <dbReference type="Proteomes" id="UP001162802"/>
    </source>
</evidence>
<keyword evidence="2 4" id="KW-0238">DNA-binding</keyword>
<keyword evidence="3" id="KW-0804">Transcription</keyword>
<proteinExistence type="predicted"/>
<dbReference type="EMBL" id="JALHAT010000033">
    <property type="protein sequence ID" value="MCJ1962117.1"/>
    <property type="molecule type" value="Genomic_DNA"/>
</dbReference>
<reference evidence="6" key="1">
    <citation type="submission" date="2022-03" db="EMBL/GenBank/DDBJ databases">
        <title>Identification of a novel bacterium isolated from mangrove sediments.</title>
        <authorList>
            <person name="Pan X."/>
        </authorList>
    </citation>
    <scope>NUCLEOTIDE SEQUENCE</scope>
    <source>
        <strain evidence="6">B2637</strain>
    </source>
</reference>
<dbReference type="PRINTS" id="PR00455">
    <property type="entry name" value="HTHTETR"/>
</dbReference>
<accession>A0ABT0AG10</accession>
<sequence>MPLAENRKRARSDAEKEARKAEILAAARAMIGKDGFEGVTMNELARRADLSKGTLYLYVRSKEELFLALFETALEDLVVRIESEADAANLLDVMARAPQEVPLFLPLLARLMSVIDINVADEPLFAAKRRMFALGARVGEVIANLTGAPSEEARDAASVLMLAMQGAAQSDLSAQRDPATIPDDLKPAYAAHAFARRFPAAVRLILGPLFRSATAP</sequence>
<dbReference type="Pfam" id="PF00440">
    <property type="entry name" value="TetR_N"/>
    <property type="match status" value="1"/>
</dbReference>
<evidence type="ECO:0000259" key="5">
    <source>
        <dbReference type="PROSITE" id="PS50977"/>
    </source>
</evidence>
<dbReference type="Gene3D" id="1.10.357.10">
    <property type="entry name" value="Tetracycline Repressor, domain 2"/>
    <property type="match status" value="1"/>
</dbReference>